<dbReference type="RefSeq" id="WP_377256498.1">
    <property type="nucleotide sequence ID" value="NZ_JBHMAA010000006.1"/>
</dbReference>
<evidence type="ECO:0000256" key="1">
    <source>
        <dbReference type="ARBA" id="ARBA00006422"/>
    </source>
</evidence>
<comment type="caution">
    <text evidence="12">The sequence shown here is derived from an EMBL/GenBank/DDBJ whole genome shotgun (WGS) entry which is preliminary data.</text>
</comment>
<evidence type="ECO:0000313" key="12">
    <source>
        <dbReference type="EMBL" id="MFB9947971.1"/>
    </source>
</evidence>
<dbReference type="InterPro" id="IPR019480">
    <property type="entry name" value="Dihydroorotate_DH_Fe-S-bd"/>
</dbReference>
<keyword evidence="4" id="KW-0001">2Fe-2S</keyword>
<feature type="domain" description="FAD-binding FR-type" evidence="11">
    <location>
        <begin position="15"/>
        <end position="117"/>
    </location>
</feature>
<organism evidence="12 13">
    <name type="scientific">Rhizobium puerariae</name>
    <dbReference type="NCBI Taxonomy" id="1585791"/>
    <lineage>
        <taxon>Bacteria</taxon>
        <taxon>Pseudomonadati</taxon>
        <taxon>Pseudomonadota</taxon>
        <taxon>Alphaproteobacteria</taxon>
        <taxon>Hyphomicrobiales</taxon>
        <taxon>Rhizobiaceae</taxon>
        <taxon>Rhizobium/Agrobacterium group</taxon>
        <taxon>Rhizobium</taxon>
    </lineage>
</organism>
<dbReference type="PIRSF" id="PIRSF006816">
    <property type="entry name" value="Cyc3_hyd_g"/>
    <property type="match status" value="1"/>
</dbReference>
<dbReference type="Proteomes" id="UP001589692">
    <property type="component" value="Unassembled WGS sequence"/>
</dbReference>
<dbReference type="InterPro" id="IPR037117">
    <property type="entry name" value="Dihydroorotate_DH_ele_sf"/>
</dbReference>
<evidence type="ECO:0000256" key="4">
    <source>
        <dbReference type="ARBA" id="ARBA00022714"/>
    </source>
</evidence>
<keyword evidence="6" id="KW-0274">FAD</keyword>
<dbReference type="InterPro" id="IPR008333">
    <property type="entry name" value="Cbr1-like_FAD-bd_dom"/>
</dbReference>
<comment type="similarity">
    <text evidence="1">Belongs to the PyrK family.</text>
</comment>
<dbReference type="InterPro" id="IPR012165">
    <property type="entry name" value="Cyt_c3_hydrogenase_gsu"/>
</dbReference>
<dbReference type="SUPFAM" id="SSF52343">
    <property type="entry name" value="Ferredoxin reductase-like, C-terminal NADP-linked domain"/>
    <property type="match status" value="1"/>
</dbReference>
<evidence type="ECO:0000256" key="10">
    <source>
        <dbReference type="ARBA" id="ARBA00034078"/>
    </source>
</evidence>
<evidence type="ECO:0000256" key="6">
    <source>
        <dbReference type="ARBA" id="ARBA00022827"/>
    </source>
</evidence>
<keyword evidence="13" id="KW-1185">Reference proteome</keyword>
<dbReference type="InterPro" id="IPR017938">
    <property type="entry name" value="Riboflavin_synthase-like_b-brl"/>
</dbReference>
<dbReference type="Gene3D" id="3.40.50.80">
    <property type="entry name" value="Nucleotide-binding domain of ferredoxin-NADP reductase (FNR) module"/>
    <property type="match status" value="1"/>
</dbReference>
<keyword evidence="2" id="KW-0813">Transport</keyword>
<sequence>MNIQSCLPKGAGFSVAENKCRIVSNEAVNEEYRLLIAEADDVALSARAGQFFHLLCPSVGGEKPFLRRPMSIYRVDPEAGRIGFLYKVTGKGTRALSSLRPDDTIDAMGPLGQGFSLPSGVRNVLMVGRGVGLATLAPLARLATKSEAAVTAVLSARRRDLLMSRQELENAGARVIEVTDEEGTSQPETLEALLCDLHAQLPFDFAATCGSNRLFQLVRSLCAEWNIPGETALEAFMGCGTGMCYACVVPTMDANGKEQYRRVCWDGPVFPISEALGW</sequence>
<dbReference type="Pfam" id="PF10418">
    <property type="entry name" value="DHODB_Fe-S_bind"/>
    <property type="match status" value="1"/>
</dbReference>
<name>A0ABV6ABF9_9HYPH</name>
<dbReference type="PANTHER" id="PTHR43513:SF3">
    <property type="entry name" value="DIHYDROOROTATE DEHYDROGENASE B (NAD(+)), ELECTRON TRANSFER SUBUNIT-RELATED"/>
    <property type="match status" value="1"/>
</dbReference>
<keyword evidence="3" id="KW-0285">Flavoprotein</keyword>
<dbReference type="PROSITE" id="PS51384">
    <property type="entry name" value="FAD_FR"/>
    <property type="match status" value="1"/>
</dbReference>
<evidence type="ECO:0000256" key="8">
    <source>
        <dbReference type="ARBA" id="ARBA00023004"/>
    </source>
</evidence>
<evidence type="ECO:0000259" key="11">
    <source>
        <dbReference type="PROSITE" id="PS51384"/>
    </source>
</evidence>
<keyword evidence="7" id="KW-0249">Electron transport</keyword>
<dbReference type="InterPro" id="IPR039261">
    <property type="entry name" value="FNR_nucleotide-bd"/>
</dbReference>
<keyword evidence="9" id="KW-0411">Iron-sulfur</keyword>
<keyword evidence="8" id="KW-0408">Iron</keyword>
<evidence type="ECO:0000256" key="3">
    <source>
        <dbReference type="ARBA" id="ARBA00022630"/>
    </source>
</evidence>
<keyword evidence="5" id="KW-0479">Metal-binding</keyword>
<dbReference type="Pfam" id="PF00970">
    <property type="entry name" value="FAD_binding_6"/>
    <property type="match status" value="1"/>
</dbReference>
<dbReference type="CDD" id="cd06218">
    <property type="entry name" value="DHOD_e_trans"/>
    <property type="match status" value="1"/>
</dbReference>
<evidence type="ECO:0000256" key="7">
    <source>
        <dbReference type="ARBA" id="ARBA00022982"/>
    </source>
</evidence>
<proteinExistence type="inferred from homology"/>
<dbReference type="EMBL" id="JBHMAA010000006">
    <property type="protein sequence ID" value="MFB9947971.1"/>
    <property type="molecule type" value="Genomic_DNA"/>
</dbReference>
<evidence type="ECO:0000256" key="2">
    <source>
        <dbReference type="ARBA" id="ARBA00022448"/>
    </source>
</evidence>
<dbReference type="SUPFAM" id="SSF63380">
    <property type="entry name" value="Riboflavin synthase domain-like"/>
    <property type="match status" value="1"/>
</dbReference>
<dbReference type="InterPro" id="IPR050353">
    <property type="entry name" value="PyrK_electron_transfer"/>
</dbReference>
<evidence type="ECO:0000256" key="9">
    <source>
        <dbReference type="ARBA" id="ARBA00023014"/>
    </source>
</evidence>
<dbReference type="Gene3D" id="2.10.240.10">
    <property type="entry name" value="Dihydroorotate dehydrogenase, electron transfer subunit"/>
    <property type="match status" value="1"/>
</dbReference>
<evidence type="ECO:0000256" key="5">
    <source>
        <dbReference type="ARBA" id="ARBA00022723"/>
    </source>
</evidence>
<evidence type="ECO:0000313" key="13">
    <source>
        <dbReference type="Proteomes" id="UP001589692"/>
    </source>
</evidence>
<gene>
    <name evidence="12" type="ORF">ACFFP0_03875</name>
</gene>
<accession>A0ABV6ABF9</accession>
<protein>
    <submittedName>
        <fullName evidence="12">Dihydroorotate dehydrogenase electron transfer subunit</fullName>
    </submittedName>
</protein>
<comment type="cofactor">
    <cofactor evidence="10">
        <name>[2Fe-2S] cluster</name>
        <dbReference type="ChEBI" id="CHEBI:190135"/>
    </cofactor>
</comment>
<dbReference type="InterPro" id="IPR017927">
    <property type="entry name" value="FAD-bd_FR_type"/>
</dbReference>
<dbReference type="Gene3D" id="2.40.30.10">
    <property type="entry name" value="Translation factors"/>
    <property type="match status" value="1"/>
</dbReference>
<reference evidence="12 13" key="1">
    <citation type="submission" date="2024-09" db="EMBL/GenBank/DDBJ databases">
        <authorList>
            <person name="Sun Q."/>
            <person name="Mori K."/>
        </authorList>
    </citation>
    <scope>NUCLEOTIDE SEQUENCE [LARGE SCALE GENOMIC DNA]</scope>
    <source>
        <strain evidence="12 13">TBRC 4938</strain>
    </source>
</reference>
<dbReference type="PANTHER" id="PTHR43513">
    <property type="entry name" value="DIHYDROOROTATE DEHYDROGENASE B (NAD(+)), ELECTRON TRANSFER SUBUNIT"/>
    <property type="match status" value="1"/>
</dbReference>